<accession>A0A1Y5ZE32</accession>
<dbReference type="EMBL" id="FWZB01000036">
    <property type="protein sequence ID" value="SMD93915.1"/>
    <property type="molecule type" value="Genomic_DNA"/>
</dbReference>
<name>A0A1Y5ZE32_9BACI</name>
<proteinExistence type="predicted"/>
<evidence type="ECO:0000313" key="1">
    <source>
        <dbReference type="EMBL" id="SMD93915.1"/>
    </source>
</evidence>
<dbReference type="RefSeq" id="WP_076868870.1">
    <property type="nucleotide sequence ID" value="NZ_FWZB01000036.1"/>
</dbReference>
<evidence type="ECO:0008006" key="3">
    <source>
        <dbReference type="Google" id="ProtNLM"/>
    </source>
</evidence>
<protein>
    <recommendedName>
        <fullName evidence="3">DUF4352 domain-containing protein</fullName>
    </recommendedName>
</protein>
<reference evidence="2" key="1">
    <citation type="submission" date="2017-04" db="EMBL/GenBank/DDBJ databases">
        <authorList>
            <person name="Criscuolo A."/>
        </authorList>
    </citation>
    <scope>NUCLEOTIDE SEQUENCE [LARGE SCALE GENOMIC DNA]</scope>
</reference>
<dbReference type="AlphaFoldDB" id="A0A1Y5ZE32"/>
<dbReference type="Proteomes" id="UP000194499">
    <property type="component" value="Unassembled WGS sequence"/>
</dbReference>
<sequence length="187" mass="21772">MKKIYFILGITFTLLFLVFSILQYRTVNANNNMYTIQKDNFPSNRTFQDLQGIKYHVLQPLKPIKYFDPYNGRETVTLILPLDITNTTDQTIDILSNSAIENTLFYAKLGDFYNLIPYSMELPDKYKFDSVIPPGKTVRGYIGTKYFLGDDPNRAYKSFTINYSKVSFIYFSKGKNGKYHELEIPIN</sequence>
<evidence type="ECO:0000313" key="2">
    <source>
        <dbReference type="Proteomes" id="UP000194499"/>
    </source>
</evidence>
<gene>
    <name evidence="1" type="ORF">BACERE00191_01959</name>
</gene>
<organism evidence="1 2">
    <name type="scientific">Bacillus pacificus</name>
    <dbReference type="NCBI Taxonomy" id="2026187"/>
    <lineage>
        <taxon>Bacteria</taxon>
        <taxon>Bacillati</taxon>
        <taxon>Bacillota</taxon>
        <taxon>Bacilli</taxon>
        <taxon>Bacillales</taxon>
        <taxon>Bacillaceae</taxon>
        <taxon>Bacillus</taxon>
        <taxon>Bacillus cereus group</taxon>
    </lineage>
</organism>